<dbReference type="OrthoDB" id="8617673at2"/>
<organism evidence="1 2">
    <name type="scientific">Bradyrhizobium oligotrophicum S58</name>
    <dbReference type="NCBI Taxonomy" id="1245469"/>
    <lineage>
        <taxon>Bacteria</taxon>
        <taxon>Pseudomonadati</taxon>
        <taxon>Pseudomonadota</taxon>
        <taxon>Alphaproteobacteria</taxon>
        <taxon>Hyphomicrobiales</taxon>
        <taxon>Nitrobacteraceae</taxon>
        <taxon>Bradyrhizobium</taxon>
    </lineage>
</organism>
<reference evidence="1 2" key="1">
    <citation type="journal article" date="2013" name="Appl. Environ. Microbiol.">
        <title>Genome analysis suggests that the soil oligotrophic bacterium Agromonas oligotrophica (Bradyrhizobium oligotrophicum) is a nitrogen-fixing symbiont of Aeschynomene indica.</title>
        <authorList>
            <person name="Okubo T."/>
            <person name="Fukushima S."/>
            <person name="Itakura M."/>
            <person name="Oshima K."/>
            <person name="Longtonglang A."/>
            <person name="Teaumroong N."/>
            <person name="Mitsui H."/>
            <person name="Hattori M."/>
            <person name="Hattori R."/>
            <person name="Hattori T."/>
            <person name="Minamisawa K."/>
        </authorList>
    </citation>
    <scope>NUCLEOTIDE SEQUENCE [LARGE SCALE GENOMIC DNA]</scope>
    <source>
        <strain evidence="1 2">S58</strain>
    </source>
</reference>
<dbReference type="Pfam" id="PF14085">
    <property type="entry name" value="DUF4265"/>
    <property type="match status" value="1"/>
</dbReference>
<dbReference type="eggNOG" id="ENOG5032VV5">
    <property type="taxonomic scope" value="Bacteria"/>
</dbReference>
<dbReference type="PATRIC" id="fig|1245469.3.peg.3036"/>
<gene>
    <name evidence="1" type="ORF">S58_29700</name>
</gene>
<keyword evidence="2" id="KW-1185">Reference proteome</keyword>
<dbReference type="STRING" id="1245469.S58_29700"/>
<name>M4Z7A4_9BRAD</name>
<dbReference type="KEGG" id="aol:S58_29700"/>
<evidence type="ECO:0000313" key="2">
    <source>
        <dbReference type="Proteomes" id="UP000011841"/>
    </source>
</evidence>
<protein>
    <submittedName>
        <fullName evidence="1">Unnamed protein product</fullName>
    </submittedName>
</protein>
<evidence type="ECO:0000313" key="1">
    <source>
        <dbReference type="EMBL" id="BAM88971.1"/>
    </source>
</evidence>
<dbReference type="HOGENOM" id="CLU_117657_1_1_5"/>
<dbReference type="Proteomes" id="UP000011841">
    <property type="component" value="Chromosome"/>
</dbReference>
<sequence length="166" mass="18986">MDIRPGGLSLIENLIKIRFELDVSDWHGHGSETLWAEPVRERGPDVFRIRSSPFFTRGINHLDIVKSLPTDRRELYVFSSVIERGGHSTYMLLFEPGDERVAFHWKMIEDIGCSFESMMIRVSMGPRTLYAVDVPGNADLAEVYRLLAQGESMGLWMFQEGHANAR</sequence>
<dbReference type="AlphaFoldDB" id="M4Z7A4"/>
<dbReference type="EMBL" id="AP012603">
    <property type="protein sequence ID" value="BAM88971.1"/>
    <property type="molecule type" value="Genomic_DNA"/>
</dbReference>
<proteinExistence type="predicted"/>
<dbReference type="RefSeq" id="WP_015666093.1">
    <property type="nucleotide sequence ID" value="NC_020453.1"/>
</dbReference>
<dbReference type="InterPro" id="IPR025361">
    <property type="entry name" value="DUF4265"/>
</dbReference>
<dbReference type="GeneID" id="301816836"/>
<accession>M4Z7A4</accession>